<organism evidence="2 3">
    <name type="scientific">Suillus placidus</name>
    <dbReference type="NCBI Taxonomy" id="48579"/>
    <lineage>
        <taxon>Eukaryota</taxon>
        <taxon>Fungi</taxon>
        <taxon>Dikarya</taxon>
        <taxon>Basidiomycota</taxon>
        <taxon>Agaricomycotina</taxon>
        <taxon>Agaricomycetes</taxon>
        <taxon>Agaricomycetidae</taxon>
        <taxon>Boletales</taxon>
        <taxon>Suillineae</taxon>
        <taxon>Suillaceae</taxon>
        <taxon>Suillus</taxon>
    </lineage>
</organism>
<comment type="caution">
    <text evidence="2">The sequence shown here is derived from an EMBL/GenBank/DDBJ whole genome shotgun (WGS) entry which is preliminary data.</text>
</comment>
<dbReference type="AlphaFoldDB" id="A0A9P7D6V4"/>
<keyword evidence="3" id="KW-1185">Reference proteome</keyword>
<feature type="transmembrane region" description="Helical" evidence="1">
    <location>
        <begin position="33"/>
        <end position="54"/>
    </location>
</feature>
<proteinExistence type="predicted"/>
<sequence length="215" mass="23576">MITPQTAFVARAIHDRVRCQPVSSNTTLCIGDIVTIIVISIVFLLALSCIFWTWRIVHRHAIADQEQASSNRDPYNVVSSSLDNSVLVRKGIVREPCKPVQAKTAGPDVFWSPQAQLPELKFHLDPLPAMEEMTEMRNNFSIRPFSCHFPSSPSPRSSLVCSNPSLLRSQSFGSTSHLTTRSGSPKFNMLPDGGCSEGGGEILLGEAVLVVPCDR</sequence>
<accession>A0A9P7D6V4</accession>
<dbReference type="Proteomes" id="UP000714275">
    <property type="component" value="Unassembled WGS sequence"/>
</dbReference>
<gene>
    <name evidence="2" type="ORF">EV702DRAFT_1080772</name>
</gene>
<evidence type="ECO:0000313" key="2">
    <source>
        <dbReference type="EMBL" id="KAG1780766.1"/>
    </source>
</evidence>
<reference evidence="2" key="1">
    <citation type="journal article" date="2020" name="New Phytol.">
        <title>Comparative genomics reveals dynamic genome evolution in host specialist ectomycorrhizal fungi.</title>
        <authorList>
            <person name="Lofgren L.A."/>
            <person name="Nguyen N.H."/>
            <person name="Vilgalys R."/>
            <person name="Ruytinx J."/>
            <person name="Liao H.L."/>
            <person name="Branco S."/>
            <person name="Kuo A."/>
            <person name="LaButti K."/>
            <person name="Lipzen A."/>
            <person name="Andreopoulos W."/>
            <person name="Pangilinan J."/>
            <person name="Riley R."/>
            <person name="Hundley H."/>
            <person name="Na H."/>
            <person name="Barry K."/>
            <person name="Grigoriev I.V."/>
            <person name="Stajich J.E."/>
            <person name="Kennedy P.G."/>
        </authorList>
    </citation>
    <scope>NUCLEOTIDE SEQUENCE</scope>
    <source>
        <strain evidence="2">DOB743</strain>
    </source>
</reference>
<name>A0A9P7D6V4_9AGAM</name>
<evidence type="ECO:0000256" key="1">
    <source>
        <dbReference type="SAM" id="Phobius"/>
    </source>
</evidence>
<dbReference type="OrthoDB" id="2649644at2759"/>
<dbReference type="EMBL" id="JABBWD010000008">
    <property type="protein sequence ID" value="KAG1780766.1"/>
    <property type="molecule type" value="Genomic_DNA"/>
</dbReference>
<evidence type="ECO:0000313" key="3">
    <source>
        <dbReference type="Proteomes" id="UP000714275"/>
    </source>
</evidence>
<keyword evidence="1" id="KW-0472">Membrane</keyword>
<keyword evidence="1" id="KW-1133">Transmembrane helix</keyword>
<protein>
    <submittedName>
        <fullName evidence="2">Uncharacterized protein</fullName>
    </submittedName>
</protein>
<keyword evidence="1" id="KW-0812">Transmembrane</keyword>